<reference evidence="3 4" key="1">
    <citation type="submission" date="2015-06" db="EMBL/GenBank/DDBJ databases">
        <title>Improved classification and identification of acetic acid bacteria using matrix-assisted laser desorption/ionization time-of-flight mass spectrometry; Gluconobacter nephelii and Gluconobacter uchimurae are later heterotypic synonyms of Gluconobacter japonicus and Gluconobacter oxydans, respectively.</title>
        <authorList>
            <person name="Li L."/>
            <person name="Cleenwerck I."/>
            <person name="De Vuyst L."/>
            <person name="Vandamme P."/>
        </authorList>
    </citation>
    <scope>NUCLEOTIDE SEQUENCE [LARGE SCALE GENOMIC DNA]</scope>
    <source>
        <strain evidence="3 4">LMG 1552</strain>
    </source>
</reference>
<protein>
    <submittedName>
        <fullName evidence="3">Uncharacterized protein</fullName>
    </submittedName>
</protein>
<gene>
    <name evidence="3" type="ORF">AD933_05770</name>
</gene>
<feature type="region of interest" description="Disordered" evidence="1">
    <location>
        <begin position="23"/>
        <end position="42"/>
    </location>
</feature>
<comment type="caution">
    <text evidence="3">The sequence shown here is derived from an EMBL/GenBank/DDBJ whole genome shotgun (WGS) entry which is preliminary data.</text>
</comment>
<dbReference type="Proteomes" id="UP000075526">
    <property type="component" value="Unassembled WGS sequence"/>
</dbReference>
<name>A0A149RRB3_9PROT</name>
<sequence>MRSSFITIAALLFSGVAHAEPMQMAPGQSMGDMKKTAPKQLAPHDMENMSMEQQMAVCSKIETQQKQGKVLTAAMKEQKAVCDKMNGSMSVPAQPAPDATLER</sequence>
<dbReference type="AlphaFoldDB" id="A0A149RRB3"/>
<feature type="signal peptide" evidence="2">
    <location>
        <begin position="1"/>
        <end position="19"/>
    </location>
</feature>
<keyword evidence="2" id="KW-0732">Signal</keyword>
<evidence type="ECO:0000256" key="2">
    <source>
        <dbReference type="SAM" id="SignalP"/>
    </source>
</evidence>
<dbReference type="RefSeq" id="WP_061507910.1">
    <property type="nucleotide sequence ID" value="NZ_LHZF01000154.1"/>
</dbReference>
<dbReference type="PATRIC" id="fig|178901.13.peg.2296"/>
<evidence type="ECO:0000256" key="1">
    <source>
        <dbReference type="SAM" id="MobiDB-lite"/>
    </source>
</evidence>
<dbReference type="EMBL" id="LHZF01000154">
    <property type="protein sequence ID" value="KXV16743.1"/>
    <property type="molecule type" value="Genomic_DNA"/>
</dbReference>
<feature type="chain" id="PRO_5007553786" evidence="2">
    <location>
        <begin position="20"/>
        <end position="103"/>
    </location>
</feature>
<proteinExistence type="predicted"/>
<evidence type="ECO:0000313" key="3">
    <source>
        <dbReference type="EMBL" id="KXV16743.1"/>
    </source>
</evidence>
<evidence type="ECO:0000313" key="4">
    <source>
        <dbReference type="Proteomes" id="UP000075526"/>
    </source>
</evidence>
<accession>A0A149RRB3</accession>
<organism evidence="3 4">
    <name type="scientific">Acetobacter malorum</name>
    <dbReference type="NCBI Taxonomy" id="178901"/>
    <lineage>
        <taxon>Bacteria</taxon>
        <taxon>Pseudomonadati</taxon>
        <taxon>Pseudomonadota</taxon>
        <taxon>Alphaproteobacteria</taxon>
        <taxon>Acetobacterales</taxon>
        <taxon>Acetobacteraceae</taxon>
        <taxon>Acetobacter</taxon>
    </lineage>
</organism>